<dbReference type="RefSeq" id="XP_064766209.1">
    <property type="nucleotide sequence ID" value="XM_064911214.1"/>
</dbReference>
<dbReference type="Pfam" id="PF08613">
    <property type="entry name" value="Cyclin"/>
    <property type="match status" value="1"/>
</dbReference>
<organism evidence="2 3">
    <name type="scientific">Myxozyma melibiosi</name>
    <dbReference type="NCBI Taxonomy" id="54550"/>
    <lineage>
        <taxon>Eukaryota</taxon>
        <taxon>Fungi</taxon>
        <taxon>Dikarya</taxon>
        <taxon>Ascomycota</taxon>
        <taxon>Saccharomycotina</taxon>
        <taxon>Lipomycetes</taxon>
        <taxon>Lipomycetales</taxon>
        <taxon>Lipomycetaceae</taxon>
        <taxon>Myxozyma</taxon>
    </lineage>
</organism>
<evidence type="ECO:0000313" key="3">
    <source>
        <dbReference type="Proteomes" id="UP001498771"/>
    </source>
</evidence>
<dbReference type="InterPro" id="IPR013922">
    <property type="entry name" value="Cyclin_PHO80-like"/>
</dbReference>
<dbReference type="PANTHER" id="PTHR15615">
    <property type="match status" value="1"/>
</dbReference>
<keyword evidence="3" id="KW-1185">Reference proteome</keyword>
<accession>A0ABR1F014</accession>
<dbReference type="Proteomes" id="UP001498771">
    <property type="component" value="Unassembled WGS sequence"/>
</dbReference>
<feature type="compositionally biased region" description="Pro residues" evidence="1">
    <location>
        <begin position="374"/>
        <end position="385"/>
    </location>
</feature>
<feature type="region of interest" description="Disordered" evidence="1">
    <location>
        <begin position="454"/>
        <end position="473"/>
    </location>
</feature>
<dbReference type="PANTHER" id="PTHR15615:SF27">
    <property type="entry name" value="PHO85 CYCLIN CLG1"/>
    <property type="match status" value="1"/>
</dbReference>
<dbReference type="Gene3D" id="1.10.472.10">
    <property type="entry name" value="Cyclin-like"/>
    <property type="match status" value="1"/>
</dbReference>
<feature type="region of interest" description="Disordered" evidence="1">
    <location>
        <begin position="1"/>
        <end position="34"/>
    </location>
</feature>
<evidence type="ECO:0000313" key="2">
    <source>
        <dbReference type="EMBL" id="KAK7203176.1"/>
    </source>
</evidence>
<dbReference type="EMBL" id="JBBJBU010000013">
    <property type="protein sequence ID" value="KAK7203176.1"/>
    <property type="molecule type" value="Genomic_DNA"/>
</dbReference>
<feature type="region of interest" description="Disordered" evidence="1">
    <location>
        <begin position="359"/>
        <end position="388"/>
    </location>
</feature>
<feature type="region of interest" description="Disordered" evidence="1">
    <location>
        <begin position="279"/>
        <end position="299"/>
    </location>
</feature>
<gene>
    <name evidence="2" type="ORF">BZA70DRAFT_269429</name>
</gene>
<dbReference type="CDD" id="cd20557">
    <property type="entry name" value="CYCLIN_ScPCL1-like"/>
    <property type="match status" value="1"/>
</dbReference>
<dbReference type="GeneID" id="90036726"/>
<evidence type="ECO:0000256" key="1">
    <source>
        <dbReference type="SAM" id="MobiDB-lite"/>
    </source>
</evidence>
<feature type="compositionally biased region" description="Polar residues" evidence="1">
    <location>
        <begin position="461"/>
        <end position="473"/>
    </location>
</feature>
<protein>
    <submittedName>
        <fullName evidence="2">Cyclin-domain-containing protein</fullName>
    </submittedName>
</protein>
<reference evidence="2 3" key="1">
    <citation type="submission" date="2024-03" db="EMBL/GenBank/DDBJ databases">
        <title>Genome-scale model development and genomic sequencing of the oleaginous clade Lipomyces.</title>
        <authorList>
            <consortium name="Lawrence Berkeley National Laboratory"/>
            <person name="Czajka J.J."/>
            <person name="Han Y."/>
            <person name="Kim J."/>
            <person name="Mondo S.J."/>
            <person name="Hofstad B.A."/>
            <person name="Robles A."/>
            <person name="Haridas S."/>
            <person name="Riley R."/>
            <person name="LaButti K."/>
            <person name="Pangilinan J."/>
            <person name="Andreopoulos W."/>
            <person name="Lipzen A."/>
            <person name="Yan J."/>
            <person name="Wang M."/>
            <person name="Ng V."/>
            <person name="Grigoriev I.V."/>
            <person name="Spatafora J.W."/>
            <person name="Magnuson J.K."/>
            <person name="Baker S.E."/>
            <person name="Pomraning K.R."/>
        </authorList>
    </citation>
    <scope>NUCLEOTIDE SEQUENCE [LARGE SCALE GENOMIC DNA]</scope>
    <source>
        <strain evidence="2 3">Phaff 52-87</strain>
    </source>
</reference>
<name>A0ABR1F014_9ASCO</name>
<sequence>MTADLSLLLSPAPSLSSSSHSTVPSSRSPSPSPDDSFASMAANIACLLWFSPTHLLTSSLALARSSSPSHSPSRRCSLSPVCIPSPEFKSFAAAILARTQVSNTVVAFALLYIFRLKLCSPAIVGTPGSEYRVFTIALVLANKFLDDNTYTNKTWAQVSKLPVNEIAVMEVEFLRHVRYSLAVSKQKYDDWGSTLACFINLRKSARFACLSVPSSPVSVVPSLQQQFFPLPPHRHQRLPPPILPSSAATAAADLPISHKRKSPLDNDLFSLSPISPSSKRFAPDALRQPPSQRRRLSATSYYISPTTPVCSSDINLNLNFNPTPPLFDNSMATIFPPLLPKPQQFLPPQPPLSLPAMTPIPTPLRHHSISSYRQPPPPPPPPPHRPLLAENTYAQQPMTRVPPPPPHRPLLAENTYAQQPMTRVNPFVYPVVDKFYVPIPRLVAARNQFLVPPPPPPPSLPSHSQQTYVYPPL</sequence>
<proteinExistence type="predicted"/>
<comment type="caution">
    <text evidence="2">The sequence shown here is derived from an EMBL/GenBank/DDBJ whole genome shotgun (WGS) entry which is preliminary data.</text>
</comment>